<gene>
    <name evidence="1" type="ORF">B0T17DRAFT_185095</name>
</gene>
<sequence length="206" mass="22235">MTPPTGILGAGISVDNHGSGAVGCTVVHKSNSPDSCDRDGLVFRTPYEKALQASCPTDLDLSPILQSKSFHIIGTPSTFIQCLDAIIDLRHEHRIVSSLPPIIWQPAPSGCHNTEIIQHMQNCRHIDVFSPTSIELWSLVEFEPSEEEMHLFSRKKIEQMAEVFVSPGIGKTGGHGVMVIRCVGRSGSLHFIAGVLVIPAALVPAP</sequence>
<dbReference type="EMBL" id="JAULSR010000002">
    <property type="protein sequence ID" value="KAK0629398.1"/>
    <property type="molecule type" value="Genomic_DNA"/>
</dbReference>
<comment type="caution">
    <text evidence="1">The sequence shown here is derived from an EMBL/GenBank/DDBJ whole genome shotgun (WGS) entry which is preliminary data.</text>
</comment>
<dbReference type="Proteomes" id="UP001174934">
    <property type="component" value="Unassembled WGS sequence"/>
</dbReference>
<dbReference type="AlphaFoldDB" id="A0AA39X8Q4"/>
<dbReference type="PANTHER" id="PTHR47098:SF1">
    <property type="entry name" value="PFKB FAMILY CARBOHYDRATE KINASE SUPERFAMILY (AFU_ORTHOLOGUE AFUA_4G09500)"/>
    <property type="match status" value="1"/>
</dbReference>
<name>A0AA39X8Q4_9PEZI</name>
<accession>A0AA39X8Q4</accession>
<evidence type="ECO:0000313" key="1">
    <source>
        <dbReference type="EMBL" id="KAK0629398.1"/>
    </source>
</evidence>
<protein>
    <submittedName>
        <fullName evidence="1">Uncharacterized protein</fullName>
    </submittedName>
</protein>
<reference evidence="1" key="1">
    <citation type="submission" date="2023-06" db="EMBL/GenBank/DDBJ databases">
        <title>Genome-scale phylogeny and comparative genomics of the fungal order Sordariales.</title>
        <authorList>
            <consortium name="Lawrence Berkeley National Laboratory"/>
            <person name="Hensen N."/>
            <person name="Bonometti L."/>
            <person name="Westerberg I."/>
            <person name="Brannstrom I.O."/>
            <person name="Guillou S."/>
            <person name="Cros-Aarteil S."/>
            <person name="Calhoun S."/>
            <person name="Haridas S."/>
            <person name="Kuo A."/>
            <person name="Mondo S."/>
            <person name="Pangilinan J."/>
            <person name="Riley R."/>
            <person name="LaButti K."/>
            <person name="Andreopoulos B."/>
            <person name="Lipzen A."/>
            <person name="Chen C."/>
            <person name="Yanf M."/>
            <person name="Daum C."/>
            <person name="Ng V."/>
            <person name="Clum A."/>
            <person name="Steindorff A."/>
            <person name="Ohm R."/>
            <person name="Martin F."/>
            <person name="Silar P."/>
            <person name="Natvig D."/>
            <person name="Lalanne C."/>
            <person name="Gautier V."/>
            <person name="Ament-velasquez S.L."/>
            <person name="Kruys A."/>
            <person name="Hutchinson M.I."/>
            <person name="Powell A.J."/>
            <person name="Barry K."/>
            <person name="Miller A.N."/>
            <person name="Grigoriev I.V."/>
            <person name="Debuchy R."/>
            <person name="Gladieux P."/>
            <person name="Thoren M.H."/>
            <person name="Johannesson H."/>
        </authorList>
    </citation>
    <scope>NUCLEOTIDE SEQUENCE</scope>
    <source>
        <strain evidence="1">SMH3391-2</strain>
    </source>
</reference>
<evidence type="ECO:0000313" key="2">
    <source>
        <dbReference type="Proteomes" id="UP001174934"/>
    </source>
</evidence>
<organism evidence="1 2">
    <name type="scientific">Bombardia bombarda</name>
    <dbReference type="NCBI Taxonomy" id="252184"/>
    <lineage>
        <taxon>Eukaryota</taxon>
        <taxon>Fungi</taxon>
        <taxon>Dikarya</taxon>
        <taxon>Ascomycota</taxon>
        <taxon>Pezizomycotina</taxon>
        <taxon>Sordariomycetes</taxon>
        <taxon>Sordariomycetidae</taxon>
        <taxon>Sordariales</taxon>
        <taxon>Lasiosphaeriaceae</taxon>
        <taxon>Bombardia</taxon>
    </lineage>
</organism>
<dbReference type="PANTHER" id="PTHR47098">
    <property type="entry name" value="PROTEIN MAK32"/>
    <property type="match status" value="1"/>
</dbReference>
<keyword evidence="2" id="KW-1185">Reference proteome</keyword>
<proteinExistence type="predicted"/>